<protein>
    <submittedName>
        <fullName evidence="1">EOG090X0GMQ</fullName>
    </submittedName>
</protein>
<organism evidence="1">
    <name type="scientific">Evadne anonyx</name>
    <dbReference type="NCBI Taxonomy" id="141404"/>
    <lineage>
        <taxon>Eukaryota</taxon>
        <taxon>Metazoa</taxon>
        <taxon>Ecdysozoa</taxon>
        <taxon>Arthropoda</taxon>
        <taxon>Crustacea</taxon>
        <taxon>Branchiopoda</taxon>
        <taxon>Diplostraca</taxon>
        <taxon>Cladocera</taxon>
        <taxon>Onychopoda</taxon>
        <taxon>Podonidae</taxon>
        <taxon>Evadne</taxon>
    </lineage>
</organism>
<dbReference type="InterPro" id="IPR039193">
    <property type="entry name" value="Ribosomal_uS17m_metazoa"/>
</dbReference>
<sequence>MAVSRIIPFRMALARCMPSDINNAAKLQVKLTEFDSNLNMHFSKLETVYAHDPDKTCQPGDVVLIETLPNKMTKQITHKVKHIVYPFGDITDPISGKKVVVGKYRDEIEAKRELFGKNPAGFDYENAPERGWQKDKRDFTYQDTYRKYHMFEYDEPYAV</sequence>
<dbReference type="EMBL" id="OC986225">
    <property type="protein sequence ID" value="CAG4642880.1"/>
    <property type="molecule type" value="Genomic_DNA"/>
</dbReference>
<evidence type="ECO:0000313" key="1">
    <source>
        <dbReference type="EMBL" id="CAG4642880.1"/>
    </source>
</evidence>
<dbReference type="AlphaFoldDB" id="A0A9N6WSI9"/>
<name>A0A9N6WSI9_9CRUS</name>
<dbReference type="GO" id="GO:0003735">
    <property type="term" value="F:structural constituent of ribosome"/>
    <property type="evidence" value="ECO:0007669"/>
    <property type="project" value="InterPro"/>
</dbReference>
<dbReference type="Gene3D" id="2.40.50.140">
    <property type="entry name" value="Nucleic acid-binding proteins"/>
    <property type="match status" value="1"/>
</dbReference>
<dbReference type="GO" id="GO:0005763">
    <property type="term" value="C:mitochondrial small ribosomal subunit"/>
    <property type="evidence" value="ECO:0007669"/>
    <property type="project" value="InterPro"/>
</dbReference>
<reference evidence="1" key="1">
    <citation type="submission" date="2021-04" db="EMBL/GenBank/DDBJ databases">
        <authorList>
            <person name="Cornetti L."/>
        </authorList>
    </citation>
    <scope>NUCLEOTIDE SEQUENCE</scope>
</reference>
<proteinExistence type="predicted"/>
<gene>
    <name evidence="1" type="primary">EOG090X0GMQ</name>
</gene>
<dbReference type="PANTHER" id="PTHR24088">
    <property type="entry name" value="28S RIBOSOMAL PROTEIN S17, MITOCHONDRIAL"/>
    <property type="match status" value="1"/>
</dbReference>
<dbReference type="SUPFAM" id="SSF50249">
    <property type="entry name" value="Nucleic acid-binding proteins"/>
    <property type="match status" value="1"/>
</dbReference>
<accession>A0A9N6WSI9</accession>
<dbReference type="PANTHER" id="PTHR24088:SF0">
    <property type="entry name" value="SMALL RIBOSOMAL SUBUNIT PROTEIN US17M"/>
    <property type="match status" value="1"/>
</dbReference>
<dbReference type="GO" id="GO:0032543">
    <property type="term" value="P:mitochondrial translation"/>
    <property type="evidence" value="ECO:0007669"/>
    <property type="project" value="TreeGrafter"/>
</dbReference>
<dbReference type="InterPro" id="IPR012340">
    <property type="entry name" value="NA-bd_OB-fold"/>
</dbReference>